<accession>A0A4S2LZN2</accession>
<evidence type="ECO:0000313" key="2">
    <source>
        <dbReference type="Proteomes" id="UP000308267"/>
    </source>
</evidence>
<dbReference type="Proteomes" id="UP000308267">
    <property type="component" value="Unassembled WGS sequence"/>
</dbReference>
<comment type="caution">
    <text evidence="1">The sequence shown here is derived from an EMBL/GenBank/DDBJ whole genome shotgun (WGS) entry which is preliminary data.</text>
</comment>
<dbReference type="AlphaFoldDB" id="A0A4S2LZN2"/>
<name>A0A4S2LZN2_OPIFE</name>
<proteinExistence type="predicted"/>
<gene>
    <name evidence="1" type="ORF">CRM22_003772</name>
</gene>
<protein>
    <submittedName>
        <fullName evidence="1">Uncharacterized protein</fullName>
    </submittedName>
</protein>
<evidence type="ECO:0000313" key="1">
    <source>
        <dbReference type="EMBL" id="TGZ69395.1"/>
    </source>
</evidence>
<sequence length="122" mass="13685">MKCEAPSIPNYPADICVTISAAYYSPLSKESRKLWNPYVLETDSIRGSIQMAQILCDNGFPHSTNTAVRNRQRCIFGTAILCSVGRIQYDLSVHSCEPTTISGYFLYQLRLLMSSMTYACLL</sequence>
<dbReference type="EMBL" id="SJOL01006069">
    <property type="protein sequence ID" value="TGZ69395.1"/>
    <property type="molecule type" value="Genomic_DNA"/>
</dbReference>
<reference evidence="1 2" key="1">
    <citation type="journal article" date="2019" name="BMC Genomics">
        <title>New insights from Opisthorchis felineus genome: update on genomics of the epidemiologically important liver flukes.</title>
        <authorList>
            <person name="Ershov N.I."/>
            <person name="Mordvinov V.A."/>
            <person name="Prokhortchouk E.B."/>
            <person name="Pakharukova M.Y."/>
            <person name="Gunbin K.V."/>
            <person name="Ustyantsev K."/>
            <person name="Genaev M.A."/>
            <person name="Blinov A.G."/>
            <person name="Mazur A."/>
            <person name="Boulygina E."/>
            <person name="Tsygankova S."/>
            <person name="Khrameeva E."/>
            <person name="Chekanov N."/>
            <person name="Fan G."/>
            <person name="Xiao A."/>
            <person name="Zhang H."/>
            <person name="Xu X."/>
            <person name="Yang H."/>
            <person name="Solovyev V."/>
            <person name="Lee S.M."/>
            <person name="Liu X."/>
            <person name="Afonnikov D.A."/>
            <person name="Skryabin K.G."/>
        </authorList>
    </citation>
    <scope>NUCLEOTIDE SEQUENCE [LARGE SCALE GENOMIC DNA]</scope>
    <source>
        <strain evidence="1">AK-0245</strain>
        <tissue evidence="1">Whole organism</tissue>
    </source>
</reference>
<keyword evidence="2" id="KW-1185">Reference proteome</keyword>
<organism evidence="1 2">
    <name type="scientific">Opisthorchis felineus</name>
    <dbReference type="NCBI Taxonomy" id="147828"/>
    <lineage>
        <taxon>Eukaryota</taxon>
        <taxon>Metazoa</taxon>
        <taxon>Spiralia</taxon>
        <taxon>Lophotrochozoa</taxon>
        <taxon>Platyhelminthes</taxon>
        <taxon>Trematoda</taxon>
        <taxon>Digenea</taxon>
        <taxon>Opisthorchiida</taxon>
        <taxon>Opisthorchiata</taxon>
        <taxon>Opisthorchiidae</taxon>
        <taxon>Opisthorchis</taxon>
    </lineage>
</organism>